<comment type="caution">
    <text evidence="2">The sequence shown here is derived from an EMBL/GenBank/DDBJ whole genome shotgun (WGS) entry which is preliminary data.</text>
</comment>
<organism evidence="2 3">
    <name type="scientific">Pleurodeles waltl</name>
    <name type="common">Iberian ribbed newt</name>
    <dbReference type="NCBI Taxonomy" id="8319"/>
    <lineage>
        <taxon>Eukaryota</taxon>
        <taxon>Metazoa</taxon>
        <taxon>Chordata</taxon>
        <taxon>Craniata</taxon>
        <taxon>Vertebrata</taxon>
        <taxon>Euteleostomi</taxon>
        <taxon>Amphibia</taxon>
        <taxon>Batrachia</taxon>
        <taxon>Caudata</taxon>
        <taxon>Salamandroidea</taxon>
        <taxon>Salamandridae</taxon>
        <taxon>Pleurodelinae</taxon>
        <taxon>Pleurodeles</taxon>
    </lineage>
</organism>
<protein>
    <submittedName>
        <fullName evidence="2">Uncharacterized protein</fullName>
    </submittedName>
</protein>
<dbReference type="Proteomes" id="UP001066276">
    <property type="component" value="Chromosome 9"/>
</dbReference>
<accession>A0AAV7NEW4</accession>
<evidence type="ECO:0000313" key="2">
    <source>
        <dbReference type="EMBL" id="KAJ1111335.1"/>
    </source>
</evidence>
<dbReference type="AlphaFoldDB" id="A0AAV7NEW4"/>
<evidence type="ECO:0000313" key="3">
    <source>
        <dbReference type="Proteomes" id="UP001066276"/>
    </source>
</evidence>
<name>A0AAV7NEW4_PLEWA</name>
<gene>
    <name evidence="2" type="ORF">NDU88_008671</name>
</gene>
<feature type="compositionally biased region" description="Gly residues" evidence="1">
    <location>
        <begin position="140"/>
        <end position="151"/>
    </location>
</feature>
<keyword evidence="3" id="KW-1185">Reference proteome</keyword>
<evidence type="ECO:0000256" key="1">
    <source>
        <dbReference type="SAM" id="MobiDB-lite"/>
    </source>
</evidence>
<proteinExistence type="predicted"/>
<feature type="region of interest" description="Disordered" evidence="1">
    <location>
        <begin position="42"/>
        <end position="62"/>
    </location>
</feature>
<sequence length="384" mass="40224">MRLVSACPPLGAGVASDTAPPLAASAGARLPTLRGLRFFTGDRRPHPALGSGGARGSSIHGVARDSPVLRPTWSTDQEHEATPPFKNTNISQYPPNRRESLPCTNPAGQCQGTEVPTRTINHTRGHLQGTGALWRGTGHLQGTGALSGEGRGTFRAQEPSGERRGTFRAQEPSLERDGAASGHRSPLWRGTGHLQGTGALSGEERGTGALSGEGRGTFRAQEPSLERNGAPSGHRSPLWRGTGHLQGTGALWRGTGHLQGTGALSGEGRGTFRAQEPSEERRGTFRAQEPSLERDGAPSGHRSPLWRGTGHLQGTGALWRGTGHLQGTGALSGEGRGTFRAQEPSLERDGACMYSRWALGILEGETCSASVGSGARHLGTGVRV</sequence>
<reference evidence="2" key="1">
    <citation type="journal article" date="2022" name="bioRxiv">
        <title>Sequencing and chromosome-scale assembly of the giantPleurodeles waltlgenome.</title>
        <authorList>
            <person name="Brown T."/>
            <person name="Elewa A."/>
            <person name="Iarovenko S."/>
            <person name="Subramanian E."/>
            <person name="Araus A.J."/>
            <person name="Petzold A."/>
            <person name="Susuki M."/>
            <person name="Suzuki K.-i.T."/>
            <person name="Hayashi T."/>
            <person name="Toyoda A."/>
            <person name="Oliveira C."/>
            <person name="Osipova E."/>
            <person name="Leigh N.D."/>
            <person name="Simon A."/>
            <person name="Yun M.H."/>
        </authorList>
    </citation>
    <scope>NUCLEOTIDE SEQUENCE</scope>
    <source>
        <strain evidence="2">20211129_DDA</strain>
        <tissue evidence="2">Liver</tissue>
    </source>
</reference>
<feature type="region of interest" description="Disordered" evidence="1">
    <location>
        <begin position="75"/>
        <end position="94"/>
    </location>
</feature>
<feature type="compositionally biased region" description="Polar residues" evidence="1">
    <location>
        <begin position="85"/>
        <end position="94"/>
    </location>
</feature>
<dbReference type="EMBL" id="JANPWB010000013">
    <property type="protein sequence ID" value="KAJ1111335.1"/>
    <property type="molecule type" value="Genomic_DNA"/>
</dbReference>
<feature type="region of interest" description="Disordered" evidence="1">
    <location>
        <begin position="140"/>
        <end position="307"/>
    </location>
</feature>
<feature type="compositionally biased region" description="Gly residues" evidence="1">
    <location>
        <begin position="257"/>
        <end position="269"/>
    </location>
</feature>